<feature type="region of interest" description="Disordered" evidence="1">
    <location>
        <begin position="1"/>
        <end position="34"/>
    </location>
</feature>
<dbReference type="Proteomes" id="UP001610446">
    <property type="component" value="Unassembled WGS sequence"/>
</dbReference>
<dbReference type="PANTHER" id="PTHR37848">
    <property type="entry name" value="EXPRESSED PROTEIN"/>
    <property type="match status" value="1"/>
</dbReference>
<reference evidence="2 3" key="1">
    <citation type="submission" date="2024-07" db="EMBL/GenBank/DDBJ databases">
        <title>Section-level genome sequencing and comparative genomics of Aspergillus sections Usti and Cavernicolus.</title>
        <authorList>
            <consortium name="Lawrence Berkeley National Laboratory"/>
            <person name="Nybo J.L."/>
            <person name="Vesth T.C."/>
            <person name="Theobald S."/>
            <person name="Frisvad J.C."/>
            <person name="Larsen T.O."/>
            <person name="Kjaerboelling I."/>
            <person name="Rothschild-Mancinelli K."/>
            <person name="Lyhne E.K."/>
            <person name="Kogle M.E."/>
            <person name="Barry K."/>
            <person name="Clum A."/>
            <person name="Na H."/>
            <person name="Ledsgaard L."/>
            <person name="Lin J."/>
            <person name="Lipzen A."/>
            <person name="Kuo A."/>
            <person name="Riley R."/>
            <person name="Mondo S."/>
            <person name="Labutti K."/>
            <person name="Haridas S."/>
            <person name="Pangalinan J."/>
            <person name="Salamov A.A."/>
            <person name="Simmons B.A."/>
            <person name="Magnuson J.K."/>
            <person name="Chen J."/>
            <person name="Drula E."/>
            <person name="Henrissat B."/>
            <person name="Wiebenga A."/>
            <person name="Lubbers R.J."/>
            <person name="Gomes A.C."/>
            <person name="Makela M.R."/>
            <person name="Stajich J."/>
            <person name="Grigoriev I.V."/>
            <person name="Mortensen U.H."/>
            <person name="De Vries R.P."/>
            <person name="Baker S.E."/>
            <person name="Andersen M.R."/>
        </authorList>
    </citation>
    <scope>NUCLEOTIDE SEQUENCE [LARGE SCALE GENOMIC DNA]</scope>
    <source>
        <strain evidence="2 3">CBS 123904</strain>
    </source>
</reference>
<evidence type="ECO:0000313" key="2">
    <source>
        <dbReference type="EMBL" id="KAL2851007.1"/>
    </source>
</evidence>
<name>A0ABR4KI86_9EURO</name>
<organism evidence="2 3">
    <name type="scientific">Aspergillus pseudoustus</name>
    <dbReference type="NCBI Taxonomy" id="1810923"/>
    <lineage>
        <taxon>Eukaryota</taxon>
        <taxon>Fungi</taxon>
        <taxon>Dikarya</taxon>
        <taxon>Ascomycota</taxon>
        <taxon>Pezizomycotina</taxon>
        <taxon>Eurotiomycetes</taxon>
        <taxon>Eurotiomycetidae</taxon>
        <taxon>Eurotiales</taxon>
        <taxon>Aspergillaceae</taxon>
        <taxon>Aspergillus</taxon>
        <taxon>Aspergillus subgen. Nidulantes</taxon>
    </lineage>
</organism>
<keyword evidence="3" id="KW-1185">Reference proteome</keyword>
<proteinExistence type="predicted"/>
<accession>A0ABR4KI86</accession>
<dbReference type="EMBL" id="JBFXLU010000033">
    <property type="protein sequence ID" value="KAL2851007.1"/>
    <property type="molecule type" value="Genomic_DNA"/>
</dbReference>
<comment type="caution">
    <text evidence="2">The sequence shown here is derived from an EMBL/GenBank/DDBJ whole genome shotgun (WGS) entry which is preliminary data.</text>
</comment>
<sequence>MSDSKQDANQLPPVYSSAAERPPPSISTSTSSPGLLQQQQHLAIDYTQYRIAGAVLQDDRVATVTRDECFSCDPHALLQLMHEQAQLPPKLLLRVRGSHSVYGEIKSDFDLTLNLLPLLVSDSERWSYLKLDGGRISANGELVPTAGAAPAELDKLVVQYCEDSAPVKSFSLKRRVVNFDQGSLEGLIRNTIATTRYRGALDISFPTTFAEVVVQQGSPRTSFKDLFYWSAQPPAKKDPTKRYECVEVIWPFANVPANEAGRRCAVQSEQDWWAGWRDAVRTAALAKRHGNVTLEDRMDVAMGVAVPERGKDWGVTK</sequence>
<dbReference type="PANTHER" id="PTHR37848:SF1">
    <property type="entry name" value="SUN DOMAIN-CONTAINING PROTEIN"/>
    <property type="match status" value="1"/>
</dbReference>
<gene>
    <name evidence="2" type="ORF">BJY01DRAFT_209491</name>
</gene>
<evidence type="ECO:0000313" key="3">
    <source>
        <dbReference type="Proteomes" id="UP001610446"/>
    </source>
</evidence>
<protein>
    <submittedName>
        <fullName evidence="2">Uncharacterized protein</fullName>
    </submittedName>
</protein>
<evidence type="ECO:0000256" key="1">
    <source>
        <dbReference type="SAM" id="MobiDB-lite"/>
    </source>
</evidence>